<sequence>MKRNPFVFGLLFGLVLPILAHVLTKNTHIVDDIMPQKPLGLYVLAVTGNMIGVWYSYRNQHQEIGMGVVLASFLSMLLAVITKVVVL</sequence>
<keyword evidence="3" id="KW-1185">Reference proteome</keyword>
<comment type="caution">
    <text evidence="2">The sequence shown here is derived from an EMBL/GenBank/DDBJ whole genome shotgun (WGS) entry which is preliminary data.</text>
</comment>
<evidence type="ECO:0000313" key="3">
    <source>
        <dbReference type="Proteomes" id="UP001597393"/>
    </source>
</evidence>
<accession>A0ABW5NJS4</accession>
<gene>
    <name evidence="2" type="ORF">ACFSQ3_04860</name>
</gene>
<feature type="transmembrane region" description="Helical" evidence="1">
    <location>
        <begin position="39"/>
        <end position="57"/>
    </location>
</feature>
<name>A0ABW5NJS4_9SPHI</name>
<keyword evidence="1" id="KW-0812">Transmembrane</keyword>
<reference evidence="3" key="1">
    <citation type="journal article" date="2019" name="Int. J. Syst. Evol. Microbiol.">
        <title>The Global Catalogue of Microorganisms (GCM) 10K type strain sequencing project: providing services to taxonomists for standard genome sequencing and annotation.</title>
        <authorList>
            <consortium name="The Broad Institute Genomics Platform"/>
            <consortium name="The Broad Institute Genome Sequencing Center for Infectious Disease"/>
            <person name="Wu L."/>
            <person name="Ma J."/>
        </authorList>
    </citation>
    <scope>NUCLEOTIDE SEQUENCE [LARGE SCALE GENOMIC DNA]</scope>
    <source>
        <strain evidence="3">KCTC 42248</strain>
    </source>
</reference>
<feature type="transmembrane region" description="Helical" evidence="1">
    <location>
        <begin position="64"/>
        <end position="86"/>
    </location>
</feature>
<protein>
    <submittedName>
        <fullName evidence="2">Uncharacterized protein</fullName>
    </submittedName>
</protein>
<evidence type="ECO:0000256" key="1">
    <source>
        <dbReference type="SAM" id="Phobius"/>
    </source>
</evidence>
<dbReference type="Proteomes" id="UP001597393">
    <property type="component" value="Unassembled WGS sequence"/>
</dbReference>
<evidence type="ECO:0000313" key="2">
    <source>
        <dbReference type="EMBL" id="MFD2598274.1"/>
    </source>
</evidence>
<keyword evidence="1" id="KW-0472">Membrane</keyword>
<proteinExistence type="predicted"/>
<dbReference type="RefSeq" id="WP_380868041.1">
    <property type="nucleotide sequence ID" value="NZ_JBHUMA010000004.1"/>
</dbReference>
<dbReference type="EMBL" id="JBHUMA010000004">
    <property type="protein sequence ID" value="MFD2598274.1"/>
    <property type="molecule type" value="Genomic_DNA"/>
</dbReference>
<organism evidence="2 3">
    <name type="scientific">Sphingobacterium corticis</name>
    <dbReference type="NCBI Taxonomy" id="1812823"/>
    <lineage>
        <taxon>Bacteria</taxon>
        <taxon>Pseudomonadati</taxon>
        <taxon>Bacteroidota</taxon>
        <taxon>Sphingobacteriia</taxon>
        <taxon>Sphingobacteriales</taxon>
        <taxon>Sphingobacteriaceae</taxon>
        <taxon>Sphingobacterium</taxon>
    </lineage>
</organism>
<keyword evidence="1" id="KW-1133">Transmembrane helix</keyword>